<keyword evidence="4" id="KW-1185">Reference proteome</keyword>
<dbReference type="GO" id="GO:0046872">
    <property type="term" value="F:metal ion binding"/>
    <property type="evidence" value="ECO:0007669"/>
    <property type="project" value="UniProtKB-KW"/>
</dbReference>
<dbReference type="InterPro" id="IPR000056">
    <property type="entry name" value="Ribul_P_3_epim-like"/>
</dbReference>
<dbReference type="GO" id="GO:0005975">
    <property type="term" value="P:carbohydrate metabolic process"/>
    <property type="evidence" value="ECO:0007669"/>
    <property type="project" value="InterPro"/>
</dbReference>
<dbReference type="GO" id="GO:0004750">
    <property type="term" value="F:D-ribulose-phosphate 3-epimerase activity"/>
    <property type="evidence" value="ECO:0007669"/>
    <property type="project" value="UniProtKB-EC"/>
</dbReference>
<dbReference type="EMBL" id="CP002628">
    <property type="protein sequence ID" value="AEB07333.1"/>
    <property type="molecule type" value="Genomic_DNA"/>
</dbReference>
<dbReference type="HOGENOM" id="CLU_054856_2_1_11"/>
<dbReference type="CDD" id="cd00429">
    <property type="entry name" value="RPE"/>
    <property type="match status" value="1"/>
</dbReference>
<dbReference type="STRING" id="700015.Corgl_1231"/>
<dbReference type="RefSeq" id="WP_013709076.1">
    <property type="nucleotide sequence ID" value="NC_015389.1"/>
</dbReference>
<name>F2N8F0_CORGP</name>
<dbReference type="Proteomes" id="UP000006851">
    <property type="component" value="Chromosome"/>
</dbReference>
<evidence type="ECO:0000256" key="1">
    <source>
        <dbReference type="ARBA" id="ARBA00022723"/>
    </source>
</evidence>
<dbReference type="PANTHER" id="PTHR11749">
    <property type="entry name" value="RIBULOSE-5-PHOSPHATE-3-EPIMERASE"/>
    <property type="match status" value="1"/>
</dbReference>
<keyword evidence="1" id="KW-0479">Metal-binding</keyword>
<evidence type="ECO:0000313" key="4">
    <source>
        <dbReference type="Proteomes" id="UP000006851"/>
    </source>
</evidence>
<dbReference type="SUPFAM" id="SSF51366">
    <property type="entry name" value="Ribulose-phoshate binding barrel"/>
    <property type="match status" value="1"/>
</dbReference>
<dbReference type="Gene3D" id="3.20.20.70">
    <property type="entry name" value="Aldolase class I"/>
    <property type="match status" value="1"/>
</dbReference>
<dbReference type="InterPro" id="IPR011060">
    <property type="entry name" value="RibuloseP-bd_barrel"/>
</dbReference>
<organism evidence="3 4">
    <name type="scientific">Coriobacterium glomerans (strain ATCC 49209 / DSM 20642 / JCM 10262 / PW2)</name>
    <dbReference type="NCBI Taxonomy" id="700015"/>
    <lineage>
        <taxon>Bacteria</taxon>
        <taxon>Bacillati</taxon>
        <taxon>Actinomycetota</taxon>
        <taxon>Coriobacteriia</taxon>
        <taxon>Coriobacteriales</taxon>
        <taxon>Coriobacteriaceae</taxon>
        <taxon>Coriobacterium</taxon>
    </lineage>
</organism>
<dbReference type="OrthoDB" id="1645589at2"/>
<dbReference type="InterPro" id="IPR013785">
    <property type="entry name" value="Aldolase_TIM"/>
</dbReference>
<keyword evidence="2 3" id="KW-0413">Isomerase</keyword>
<proteinExistence type="predicted"/>
<dbReference type="eggNOG" id="COG0036">
    <property type="taxonomic scope" value="Bacteria"/>
</dbReference>
<evidence type="ECO:0000313" key="3">
    <source>
        <dbReference type="EMBL" id="AEB07333.1"/>
    </source>
</evidence>
<dbReference type="EC" id="5.1.3.1" evidence="3"/>
<accession>F2N8F0</accession>
<protein>
    <submittedName>
        <fullName evidence="3">Ribulose-phosphate 3-epimerase</fullName>
        <ecNumber evidence="3">5.1.3.1</ecNumber>
    </submittedName>
</protein>
<evidence type="ECO:0000256" key="2">
    <source>
        <dbReference type="ARBA" id="ARBA00023235"/>
    </source>
</evidence>
<dbReference type="Pfam" id="PF00834">
    <property type="entry name" value="Ribul_P_3_epim"/>
    <property type="match status" value="1"/>
</dbReference>
<dbReference type="AlphaFoldDB" id="F2N8F0"/>
<gene>
    <name evidence="3" type="ordered locus">Corgl_1231</name>
</gene>
<reference evidence="4" key="1">
    <citation type="journal article" date="2013" name="Stand. Genomic Sci.">
        <title>Complete genome sequence of Coriobacterium glomerans type strain (PW2(T)) from the midgut of Pyrrhocoris apterus L. (red soldier bug).</title>
        <authorList>
            <person name="Stackebrandt E."/>
            <person name="Zeytun A."/>
            <person name="Lapidus A."/>
            <person name="Nolan M."/>
            <person name="Lucas S."/>
            <person name="Hammon N."/>
            <person name="Deshpande S."/>
            <person name="Cheng J.F."/>
            <person name="Tapia R."/>
            <person name="Goodwin L.A."/>
            <person name="Pitluck S."/>
            <person name="Liolios K."/>
            <person name="Pagani I."/>
            <person name="Ivanova N."/>
            <person name="Mavromatis K."/>
            <person name="Mikhailova N."/>
            <person name="Huntemann M."/>
            <person name="Pati A."/>
            <person name="Chen A."/>
            <person name="Palaniappan K."/>
            <person name="Chang Y.J."/>
            <person name="Land M."/>
            <person name="Hauser L."/>
            <person name="Rohde M."/>
            <person name="Pukall R."/>
            <person name="Goker M."/>
            <person name="Detter J.C."/>
            <person name="Woyke T."/>
            <person name="Bristow J."/>
            <person name="Eisen J.A."/>
            <person name="Markowitz V."/>
            <person name="Hugenholtz P."/>
            <person name="Kyrpides N.C."/>
            <person name="Klenk H.P."/>
        </authorList>
    </citation>
    <scope>NUCLEOTIDE SEQUENCE</scope>
    <source>
        <strain evidence="4">ATCC 49209 / DSM 20642 / JCM 10262 / PW2</strain>
    </source>
</reference>
<dbReference type="KEGG" id="cgo:Corgl_1231"/>
<sequence length="224" mass="24435">MKQEFNIYPSIMCSAPWDVKGYIDAFERAGVAGVHFDVMDGHYVPNVMLGTDDFDAIASITELSLDVHIMAEGADAFVSFFKLRPHDRCCFHPETCAQPYRLLERIRRRASACGLALSPGTPVGYVTECLELLDFVLVMAVSPGFAGQTMVADHLNKVKRIRELVRRADHPIEIVIDGNTTVANARRMIEAGANGFVVGTSSLMGEGPAGFATLYEAYLTGLAS</sequence>